<evidence type="ECO:0000313" key="2">
    <source>
        <dbReference type="Proteomes" id="UP001174909"/>
    </source>
</evidence>
<evidence type="ECO:0000313" key="1">
    <source>
        <dbReference type="EMBL" id="CAI8044563.1"/>
    </source>
</evidence>
<proteinExistence type="predicted"/>
<dbReference type="EMBL" id="CASHTH010003402">
    <property type="protein sequence ID" value="CAI8044563.1"/>
    <property type="molecule type" value="Genomic_DNA"/>
</dbReference>
<accession>A0AA35TAS8</accession>
<gene>
    <name evidence="1" type="ORF">GBAR_LOCUS24701</name>
</gene>
<keyword evidence="2" id="KW-1185">Reference proteome</keyword>
<organism evidence="1 2">
    <name type="scientific">Geodia barretti</name>
    <name type="common">Barrett's horny sponge</name>
    <dbReference type="NCBI Taxonomy" id="519541"/>
    <lineage>
        <taxon>Eukaryota</taxon>
        <taxon>Metazoa</taxon>
        <taxon>Porifera</taxon>
        <taxon>Demospongiae</taxon>
        <taxon>Heteroscleromorpha</taxon>
        <taxon>Tetractinellida</taxon>
        <taxon>Astrophorina</taxon>
        <taxon>Geodiidae</taxon>
        <taxon>Geodia</taxon>
    </lineage>
</organism>
<dbReference type="AlphaFoldDB" id="A0AA35TAS8"/>
<sequence>MYFACNFSCFILKRSCLHLLRHDMFSHANSWIVDAENAVCHLLPFIAGENHCVRQRILDTVTSCS</sequence>
<protein>
    <submittedName>
        <fullName evidence="1">Uncharacterized protein</fullName>
    </submittedName>
</protein>
<dbReference type="Proteomes" id="UP001174909">
    <property type="component" value="Unassembled WGS sequence"/>
</dbReference>
<name>A0AA35TAS8_GEOBA</name>
<comment type="caution">
    <text evidence="1">The sequence shown here is derived from an EMBL/GenBank/DDBJ whole genome shotgun (WGS) entry which is preliminary data.</text>
</comment>
<reference evidence="1" key="1">
    <citation type="submission" date="2023-03" db="EMBL/GenBank/DDBJ databases">
        <authorList>
            <person name="Steffen K."/>
            <person name="Cardenas P."/>
        </authorList>
    </citation>
    <scope>NUCLEOTIDE SEQUENCE</scope>
</reference>